<keyword evidence="5" id="KW-1185">Reference proteome</keyword>
<evidence type="ECO:0000256" key="1">
    <source>
        <dbReference type="ARBA" id="ARBA00022450"/>
    </source>
</evidence>
<evidence type="ECO:0000256" key="2">
    <source>
        <dbReference type="ARBA" id="ARBA00022553"/>
    </source>
</evidence>
<dbReference type="PANTHER" id="PTHR43775:SF37">
    <property type="entry name" value="SI:DKEY-61P9.11"/>
    <property type="match status" value="1"/>
</dbReference>
<dbReference type="EMBL" id="CAKXYP010000060">
    <property type="protein sequence ID" value="CAH9420409.1"/>
    <property type="molecule type" value="Genomic_DNA"/>
</dbReference>
<dbReference type="InterPro" id="IPR050091">
    <property type="entry name" value="PKS_NRPS_Biosynth_Enz"/>
</dbReference>
<gene>
    <name evidence="4" type="ORF">SGL43_07469</name>
</gene>
<evidence type="ECO:0000313" key="4">
    <source>
        <dbReference type="EMBL" id="CAH9420409.1"/>
    </source>
</evidence>
<keyword evidence="1" id="KW-0596">Phosphopantetheine</keyword>
<organism evidence="4 5">
    <name type="scientific">Streptomyces globisporus</name>
    <dbReference type="NCBI Taxonomy" id="1908"/>
    <lineage>
        <taxon>Bacteria</taxon>
        <taxon>Bacillati</taxon>
        <taxon>Actinomycetota</taxon>
        <taxon>Actinomycetes</taxon>
        <taxon>Kitasatosporales</taxon>
        <taxon>Streptomycetaceae</taxon>
        <taxon>Streptomyces</taxon>
    </lineage>
</organism>
<dbReference type="PANTHER" id="PTHR43775">
    <property type="entry name" value="FATTY ACID SYNTHASE"/>
    <property type="match status" value="1"/>
</dbReference>
<feature type="non-terminal residue" evidence="4">
    <location>
        <position position="108"/>
    </location>
</feature>
<name>A0ABM9H9R3_STRGL</name>
<evidence type="ECO:0000313" key="5">
    <source>
        <dbReference type="Proteomes" id="UP001154015"/>
    </source>
</evidence>
<dbReference type="Pfam" id="PF00698">
    <property type="entry name" value="Acyl_transf_1"/>
    <property type="match status" value="1"/>
</dbReference>
<keyword evidence="2" id="KW-0597">Phosphoprotein</keyword>
<accession>A0ABM9H9R3</accession>
<comment type="caution">
    <text evidence="4">The sequence shown here is derived from an EMBL/GenBank/DDBJ whole genome shotgun (WGS) entry which is preliminary data.</text>
</comment>
<dbReference type="InterPro" id="IPR001227">
    <property type="entry name" value="Ac_transferase_dom_sf"/>
</dbReference>
<reference evidence="4" key="1">
    <citation type="submission" date="2022-03" db="EMBL/GenBank/DDBJ databases">
        <authorList>
            <person name="Leyn A S."/>
        </authorList>
    </citation>
    <scope>NUCLEOTIDE SEQUENCE</scope>
    <source>
        <strain evidence="4">Streptomyces globisporus 4-3</strain>
    </source>
</reference>
<dbReference type="SUPFAM" id="SSF52151">
    <property type="entry name" value="FabD/lysophospholipase-like"/>
    <property type="match status" value="1"/>
</dbReference>
<dbReference type="Gene3D" id="3.40.366.10">
    <property type="entry name" value="Malonyl-Coenzyme A Acyl Carrier Protein, domain 2"/>
    <property type="match status" value="1"/>
</dbReference>
<evidence type="ECO:0000259" key="3">
    <source>
        <dbReference type="Pfam" id="PF00698"/>
    </source>
</evidence>
<feature type="domain" description="Malonyl-CoA:ACP transacylase (MAT)" evidence="3">
    <location>
        <begin position="4"/>
        <end position="91"/>
    </location>
</feature>
<proteinExistence type="predicted"/>
<sequence length="108" mass="11343">MIDTAVMGAEYWFTNLRETVRFDAALDALLAAGHRVFVEASPHPVLTGAVTQAAEGHGVAGVSAVGTLRRNEGGDARLLQSVAEVFVAGVDVDWSPWVAGGRLVELPT</sequence>
<dbReference type="InterPro" id="IPR014043">
    <property type="entry name" value="Acyl_transferase_dom"/>
</dbReference>
<protein>
    <submittedName>
        <fullName evidence="4">Modular polyketide synthase</fullName>
    </submittedName>
</protein>
<dbReference type="Proteomes" id="UP001154015">
    <property type="component" value="Unassembled WGS sequence"/>
</dbReference>
<dbReference type="InterPro" id="IPR016035">
    <property type="entry name" value="Acyl_Trfase/lysoPLipase"/>
</dbReference>